<feature type="compositionally biased region" description="Polar residues" evidence="2">
    <location>
        <begin position="32"/>
        <end position="44"/>
    </location>
</feature>
<reference evidence="3" key="2">
    <citation type="submission" date="2023-06" db="EMBL/GenBank/DDBJ databases">
        <authorList>
            <consortium name="Lawrence Berkeley National Laboratory"/>
            <person name="Mondo S.J."/>
            <person name="Hensen N."/>
            <person name="Bonometti L."/>
            <person name="Westerberg I."/>
            <person name="Brannstrom I.O."/>
            <person name="Guillou S."/>
            <person name="Cros-Aarteil S."/>
            <person name="Calhoun S."/>
            <person name="Haridas S."/>
            <person name="Kuo A."/>
            <person name="Pangilinan J."/>
            <person name="Riley R."/>
            <person name="Labutti K."/>
            <person name="Andreopoulos B."/>
            <person name="Lipzen A."/>
            <person name="Chen C."/>
            <person name="Yanf M."/>
            <person name="Daum C."/>
            <person name="Ng V."/>
            <person name="Clum A."/>
            <person name="Steindorff A."/>
            <person name="Ohm R."/>
            <person name="Martin F."/>
            <person name="Silar P."/>
            <person name="Natvig D."/>
            <person name="Lalanne C."/>
            <person name="Gautier V."/>
            <person name="Ament-Velasquez S.L."/>
            <person name="Kruys A."/>
            <person name="Hutchinson M.I."/>
            <person name="Powell A.J."/>
            <person name="Barry K."/>
            <person name="Miller A.N."/>
            <person name="Grigoriev I.V."/>
            <person name="Debuchy R."/>
            <person name="Gladieux P."/>
            <person name="Thoren M.H."/>
            <person name="Johannesson H."/>
        </authorList>
    </citation>
    <scope>NUCLEOTIDE SEQUENCE</scope>
    <source>
        <strain evidence="3">PSN324</strain>
    </source>
</reference>
<feature type="region of interest" description="Disordered" evidence="2">
    <location>
        <begin position="178"/>
        <end position="226"/>
    </location>
</feature>
<organism evidence="3 4">
    <name type="scientific">Cladorrhinum samala</name>
    <dbReference type="NCBI Taxonomy" id="585594"/>
    <lineage>
        <taxon>Eukaryota</taxon>
        <taxon>Fungi</taxon>
        <taxon>Dikarya</taxon>
        <taxon>Ascomycota</taxon>
        <taxon>Pezizomycotina</taxon>
        <taxon>Sordariomycetes</taxon>
        <taxon>Sordariomycetidae</taxon>
        <taxon>Sordariales</taxon>
        <taxon>Podosporaceae</taxon>
        <taxon>Cladorrhinum</taxon>
    </lineage>
</organism>
<evidence type="ECO:0000256" key="1">
    <source>
        <dbReference type="SAM" id="Coils"/>
    </source>
</evidence>
<sequence length="679" mass="74302">MSRKAVEESDTMRHPQGDLAILSAEVFPGLPFSNSTDRQTTSSSKRPRATRKAPAPTQSSDEAPKKRAKTQQTVNDEGEDDEEKKRSRGRPRLDAKDESAADRRRTQIRLAQRAYRNRKETAISTLEKQVKELKDTNEEMSNAFMQLQDFALRNGLLDQVPAFGRQLRETTEKFLSLARSAKKEQEDQQQGGHSETSSTSPTREMGTPAESSGASELQPRPDQVSATQPSYAGIVVAHEPVNQSNFVLDFSASFNPPAVTTSVLGYEIMAHPTLDNASFAFQPDPSFNFFDPPASTPYNSLPAPKTYASHEGTFGRRLQRFALERAYVLIMMPNPPQSKVDRVFGFCLLFETTNSIKRRISRQLARNASEGLNNWEFPFYNLGGAGTHYDATADTSRHKIGNQGTIDVLKPNSTAGYGAGPFSAEVNGTRDNSLDQNMRMDEPGFGGDFFDCDEVEMYLYQRGVVIPPGTDFVTADIDPDHFDNSQPIRVNVDPFNPLAEIGSSGSADPSFFSMPFSPPHAFPAAPRSPPPSLGSTGSASTFSNPSPPPPPHLSEAWSVPVSGVDPSLSAAYSQPGSYLGNQIPTTSAPMSQNDVLGGMFSISSHGGHNNGFDSFQAQATYTPTQHPASISKKQRIYFDVQKFVKAVVNHARCLGRTPGFRQRDVNDAFWAAASHINGL</sequence>
<proteinExistence type="predicted"/>
<dbReference type="PANTHER" id="PTHR40618:SF1">
    <property type="entry name" value="B-ZIP TRANSCRIPTION FACTOR (EUROFUNG)"/>
    <property type="match status" value="1"/>
</dbReference>
<feature type="region of interest" description="Disordered" evidence="2">
    <location>
        <begin position="521"/>
        <end position="558"/>
    </location>
</feature>
<protein>
    <recommendedName>
        <fullName evidence="5">BZIP domain-containing protein</fullName>
    </recommendedName>
</protein>
<dbReference type="PANTHER" id="PTHR40618">
    <property type="entry name" value="B-ZIP TRANSCRIPTION FACTOR (EUROFUNG)-RELATED"/>
    <property type="match status" value="1"/>
</dbReference>
<dbReference type="EMBL" id="MU864957">
    <property type="protein sequence ID" value="KAK4463642.1"/>
    <property type="molecule type" value="Genomic_DNA"/>
</dbReference>
<keyword evidence="1" id="KW-0175">Coiled coil</keyword>
<reference evidence="3" key="1">
    <citation type="journal article" date="2023" name="Mol. Phylogenet. Evol.">
        <title>Genome-scale phylogeny and comparative genomics of the fungal order Sordariales.</title>
        <authorList>
            <person name="Hensen N."/>
            <person name="Bonometti L."/>
            <person name="Westerberg I."/>
            <person name="Brannstrom I.O."/>
            <person name="Guillou S."/>
            <person name="Cros-Aarteil S."/>
            <person name="Calhoun S."/>
            <person name="Haridas S."/>
            <person name="Kuo A."/>
            <person name="Mondo S."/>
            <person name="Pangilinan J."/>
            <person name="Riley R."/>
            <person name="LaButti K."/>
            <person name="Andreopoulos B."/>
            <person name="Lipzen A."/>
            <person name="Chen C."/>
            <person name="Yan M."/>
            <person name="Daum C."/>
            <person name="Ng V."/>
            <person name="Clum A."/>
            <person name="Steindorff A."/>
            <person name="Ohm R.A."/>
            <person name="Martin F."/>
            <person name="Silar P."/>
            <person name="Natvig D.O."/>
            <person name="Lalanne C."/>
            <person name="Gautier V."/>
            <person name="Ament-Velasquez S.L."/>
            <person name="Kruys A."/>
            <person name="Hutchinson M.I."/>
            <person name="Powell A.J."/>
            <person name="Barry K."/>
            <person name="Miller A.N."/>
            <person name="Grigoriev I.V."/>
            <person name="Debuchy R."/>
            <person name="Gladieux P."/>
            <person name="Hiltunen Thoren M."/>
            <person name="Johannesson H."/>
        </authorList>
    </citation>
    <scope>NUCLEOTIDE SEQUENCE</scope>
    <source>
        <strain evidence="3">PSN324</strain>
    </source>
</reference>
<keyword evidence="4" id="KW-1185">Reference proteome</keyword>
<feature type="coiled-coil region" evidence="1">
    <location>
        <begin position="116"/>
        <end position="146"/>
    </location>
</feature>
<dbReference type="AlphaFoldDB" id="A0AAV9HVW7"/>
<gene>
    <name evidence="3" type="ORF">QBC42DRAFT_64201</name>
</gene>
<evidence type="ECO:0000313" key="4">
    <source>
        <dbReference type="Proteomes" id="UP001321749"/>
    </source>
</evidence>
<feature type="region of interest" description="Disordered" evidence="2">
    <location>
        <begin position="1"/>
        <end position="108"/>
    </location>
</feature>
<dbReference type="InterPro" id="IPR046347">
    <property type="entry name" value="bZIP_sf"/>
</dbReference>
<feature type="compositionally biased region" description="Pro residues" evidence="2">
    <location>
        <begin position="521"/>
        <end position="532"/>
    </location>
</feature>
<dbReference type="SUPFAM" id="SSF57959">
    <property type="entry name" value="Leucine zipper domain"/>
    <property type="match status" value="1"/>
</dbReference>
<feature type="compositionally biased region" description="Basic and acidic residues" evidence="2">
    <location>
        <begin position="1"/>
        <end position="16"/>
    </location>
</feature>
<dbReference type="Proteomes" id="UP001321749">
    <property type="component" value="Unassembled WGS sequence"/>
</dbReference>
<feature type="compositionally biased region" description="Polar residues" evidence="2">
    <location>
        <begin position="188"/>
        <end position="202"/>
    </location>
</feature>
<name>A0AAV9HVW7_9PEZI</name>
<accession>A0AAV9HVW7</accession>
<comment type="caution">
    <text evidence="3">The sequence shown here is derived from an EMBL/GenBank/DDBJ whole genome shotgun (WGS) entry which is preliminary data.</text>
</comment>
<feature type="compositionally biased region" description="Basic and acidic residues" evidence="2">
    <location>
        <begin position="91"/>
        <end position="105"/>
    </location>
</feature>
<evidence type="ECO:0000256" key="2">
    <source>
        <dbReference type="SAM" id="MobiDB-lite"/>
    </source>
</evidence>
<dbReference type="GO" id="GO:0003700">
    <property type="term" value="F:DNA-binding transcription factor activity"/>
    <property type="evidence" value="ECO:0007669"/>
    <property type="project" value="InterPro"/>
</dbReference>
<evidence type="ECO:0000313" key="3">
    <source>
        <dbReference type="EMBL" id="KAK4463642.1"/>
    </source>
</evidence>
<dbReference type="Gene3D" id="1.20.5.170">
    <property type="match status" value="1"/>
</dbReference>
<evidence type="ECO:0008006" key="5">
    <source>
        <dbReference type="Google" id="ProtNLM"/>
    </source>
</evidence>
<dbReference type="CDD" id="cd14688">
    <property type="entry name" value="bZIP_YAP"/>
    <property type="match status" value="1"/>
</dbReference>